<protein>
    <submittedName>
        <fullName evidence="1">Uncharacterized protein</fullName>
    </submittedName>
</protein>
<organism evidence="1 2">
    <name type="scientific">Limosilactobacillus coleohominis 101-4-CHN</name>
    <dbReference type="NCBI Taxonomy" id="575594"/>
    <lineage>
        <taxon>Bacteria</taxon>
        <taxon>Bacillati</taxon>
        <taxon>Bacillota</taxon>
        <taxon>Bacilli</taxon>
        <taxon>Lactobacillales</taxon>
        <taxon>Lactobacillaceae</taxon>
        <taxon>Limosilactobacillus</taxon>
    </lineage>
</organism>
<evidence type="ECO:0000313" key="1">
    <source>
        <dbReference type="EMBL" id="EEU29655.1"/>
    </source>
</evidence>
<accession>C7XXN5</accession>
<dbReference type="EMBL" id="GG698806">
    <property type="protein sequence ID" value="EEU29655.1"/>
    <property type="molecule type" value="Genomic_DNA"/>
</dbReference>
<proteinExistence type="predicted"/>
<evidence type="ECO:0000313" key="2">
    <source>
        <dbReference type="Proteomes" id="UP000003987"/>
    </source>
</evidence>
<dbReference type="HOGENOM" id="CLU_3311655_0_0_9"/>
<name>C7XXN5_9LACO</name>
<sequence>MKEQPQGYHDRVLPTEVTKRVSIEMGLIQSWYDFVDLDG</sequence>
<dbReference type="Proteomes" id="UP000003987">
    <property type="component" value="Unassembled WGS sequence"/>
</dbReference>
<keyword evidence="2" id="KW-1185">Reference proteome</keyword>
<dbReference type="AlphaFoldDB" id="C7XXN5"/>
<gene>
    <name evidence="1" type="ORF">HMPREF0501_01449</name>
</gene>
<dbReference type="STRING" id="575594.HMPREF0501_01449"/>
<reference evidence="1 2" key="1">
    <citation type="submission" date="2009-06" db="EMBL/GenBank/DDBJ databases">
        <title>The Genome Sequence of Lactobacillus coleohominis strain 101-4-CHN.</title>
        <authorList>
            <consortium name="The Broad Institute Genome Sequencing Platform"/>
            <person name="Ward D."/>
            <person name="Young S.K."/>
            <person name="Zeng Q."/>
            <person name="Koehrsen M."/>
            <person name="Alvarado L."/>
            <person name="Berlin A."/>
            <person name="Borenstein D."/>
            <person name="Chen Z."/>
            <person name="Engels R."/>
            <person name="Freedman E."/>
            <person name="Gellesch M."/>
            <person name="Goldberg J."/>
            <person name="Griggs A."/>
            <person name="Gujja S."/>
            <person name="Heiman D."/>
            <person name="Hepburn T."/>
            <person name="Howarth C."/>
            <person name="Jen D."/>
            <person name="Larson L."/>
            <person name="Lewis B."/>
            <person name="Mehta T."/>
            <person name="Park D."/>
            <person name="Pearson M."/>
            <person name="Roberts A."/>
            <person name="Saif S."/>
            <person name="Shea T."/>
            <person name="Shenoy N."/>
            <person name="Sisk P."/>
            <person name="Stolte C."/>
            <person name="Sykes S."/>
            <person name="Walk T."/>
            <person name="White J."/>
            <person name="Yandava C."/>
            <person name="Liu Y."/>
            <person name="Xu Q."/>
            <person name="Lander E."/>
            <person name="Nusbaum C."/>
            <person name="Galagan J."/>
            <person name="Birren B."/>
        </authorList>
    </citation>
    <scope>NUCLEOTIDE SEQUENCE [LARGE SCALE GENOMIC DNA]</scope>
    <source>
        <strain evidence="1 2">101-4-CHN</strain>
    </source>
</reference>